<dbReference type="SUPFAM" id="SSF46689">
    <property type="entry name" value="Homeodomain-like"/>
    <property type="match status" value="1"/>
</dbReference>
<dbReference type="Gene3D" id="1.10.10.60">
    <property type="entry name" value="Homeodomain-like"/>
    <property type="match status" value="1"/>
</dbReference>
<dbReference type="Pfam" id="PF12833">
    <property type="entry name" value="HTH_18"/>
    <property type="match status" value="1"/>
</dbReference>
<evidence type="ECO:0000256" key="2">
    <source>
        <dbReference type="ARBA" id="ARBA00023125"/>
    </source>
</evidence>
<protein>
    <submittedName>
        <fullName evidence="5">AraC family transcriptional regulator</fullName>
    </submittedName>
</protein>
<dbReference type="PANTHER" id="PTHR43280">
    <property type="entry name" value="ARAC-FAMILY TRANSCRIPTIONAL REGULATOR"/>
    <property type="match status" value="1"/>
</dbReference>
<dbReference type="InterPro" id="IPR018060">
    <property type="entry name" value="HTH_AraC"/>
</dbReference>
<keyword evidence="1" id="KW-0805">Transcription regulation</keyword>
<evidence type="ECO:0000256" key="1">
    <source>
        <dbReference type="ARBA" id="ARBA00023015"/>
    </source>
</evidence>
<dbReference type="GO" id="GO:0003700">
    <property type="term" value="F:DNA-binding transcription factor activity"/>
    <property type="evidence" value="ECO:0007669"/>
    <property type="project" value="InterPro"/>
</dbReference>
<name>A0A8J2UH07_9BACT</name>
<dbReference type="Proteomes" id="UP000607559">
    <property type="component" value="Unassembled WGS sequence"/>
</dbReference>
<reference evidence="5" key="1">
    <citation type="journal article" date="2014" name="Int. J. Syst. Evol. Microbiol.">
        <title>Complete genome sequence of Corynebacterium casei LMG S-19264T (=DSM 44701T), isolated from a smear-ripened cheese.</title>
        <authorList>
            <consortium name="US DOE Joint Genome Institute (JGI-PGF)"/>
            <person name="Walter F."/>
            <person name="Albersmeier A."/>
            <person name="Kalinowski J."/>
            <person name="Ruckert C."/>
        </authorList>
    </citation>
    <scope>NUCLEOTIDE SEQUENCE</scope>
    <source>
        <strain evidence="5">CGMCC 1.15448</strain>
    </source>
</reference>
<gene>
    <name evidence="5" type="ORF">GCM10011511_44330</name>
</gene>
<evidence type="ECO:0000259" key="4">
    <source>
        <dbReference type="PROSITE" id="PS01124"/>
    </source>
</evidence>
<dbReference type="EMBL" id="BMJC01000005">
    <property type="protein sequence ID" value="GGB15651.1"/>
    <property type="molecule type" value="Genomic_DNA"/>
</dbReference>
<dbReference type="InterPro" id="IPR037923">
    <property type="entry name" value="HTH-like"/>
</dbReference>
<sequence>MDQLIKIFTVGPAESEKIAHSVNEPHNHDFEELIVGKAGQLEHFIDFRSQLMDAPFVSFVTRGKIHRLQPLPKDGRCDMWVIRFKSEFVPEMAFQLYASFHNDGHIGMQPDFRFERLDVLCRLIFQEYQQPSPDYSVMRQLLTTLLTIIESERRKQGPDEAKKTQNTTFINFLRLLEEHYKTNESVGFYAEKLFMTPRNLNLICQKILHQSVSEIIETRCLIEAKNMLVTTSLTVSEIAYQLGFKEKTYFTHIFKKKAGLTPTEFREEMARLIS</sequence>
<reference evidence="5" key="2">
    <citation type="submission" date="2020-09" db="EMBL/GenBank/DDBJ databases">
        <authorList>
            <person name="Sun Q."/>
            <person name="Zhou Y."/>
        </authorList>
    </citation>
    <scope>NUCLEOTIDE SEQUENCE</scope>
    <source>
        <strain evidence="5">CGMCC 1.15448</strain>
    </source>
</reference>
<organism evidence="5 6">
    <name type="scientific">Puia dinghuensis</name>
    <dbReference type="NCBI Taxonomy" id="1792502"/>
    <lineage>
        <taxon>Bacteria</taxon>
        <taxon>Pseudomonadati</taxon>
        <taxon>Bacteroidota</taxon>
        <taxon>Chitinophagia</taxon>
        <taxon>Chitinophagales</taxon>
        <taxon>Chitinophagaceae</taxon>
        <taxon>Puia</taxon>
    </lineage>
</organism>
<dbReference type="PANTHER" id="PTHR43280:SF32">
    <property type="entry name" value="TRANSCRIPTIONAL REGULATORY PROTEIN"/>
    <property type="match status" value="1"/>
</dbReference>
<keyword evidence="2" id="KW-0238">DNA-binding</keyword>
<keyword evidence="3" id="KW-0804">Transcription</keyword>
<proteinExistence type="predicted"/>
<dbReference type="AlphaFoldDB" id="A0A8J2UH07"/>
<dbReference type="InterPro" id="IPR009057">
    <property type="entry name" value="Homeodomain-like_sf"/>
</dbReference>
<dbReference type="RefSeq" id="WP_188935939.1">
    <property type="nucleotide sequence ID" value="NZ_BMJC01000005.1"/>
</dbReference>
<evidence type="ECO:0000256" key="3">
    <source>
        <dbReference type="ARBA" id="ARBA00023163"/>
    </source>
</evidence>
<dbReference type="GO" id="GO:0043565">
    <property type="term" value="F:sequence-specific DNA binding"/>
    <property type="evidence" value="ECO:0007669"/>
    <property type="project" value="InterPro"/>
</dbReference>
<keyword evidence="6" id="KW-1185">Reference proteome</keyword>
<dbReference type="PROSITE" id="PS01124">
    <property type="entry name" value="HTH_ARAC_FAMILY_2"/>
    <property type="match status" value="1"/>
</dbReference>
<comment type="caution">
    <text evidence="5">The sequence shown here is derived from an EMBL/GenBank/DDBJ whole genome shotgun (WGS) entry which is preliminary data.</text>
</comment>
<dbReference type="SUPFAM" id="SSF51215">
    <property type="entry name" value="Regulatory protein AraC"/>
    <property type="match status" value="1"/>
</dbReference>
<dbReference type="SMART" id="SM00342">
    <property type="entry name" value="HTH_ARAC"/>
    <property type="match status" value="1"/>
</dbReference>
<feature type="domain" description="HTH araC/xylS-type" evidence="4">
    <location>
        <begin position="170"/>
        <end position="268"/>
    </location>
</feature>
<dbReference type="InterPro" id="IPR020449">
    <property type="entry name" value="Tscrpt_reg_AraC-type_HTH"/>
</dbReference>
<evidence type="ECO:0000313" key="6">
    <source>
        <dbReference type="Proteomes" id="UP000607559"/>
    </source>
</evidence>
<evidence type="ECO:0000313" key="5">
    <source>
        <dbReference type="EMBL" id="GGB15651.1"/>
    </source>
</evidence>
<dbReference type="PRINTS" id="PR00032">
    <property type="entry name" value="HTHARAC"/>
</dbReference>
<accession>A0A8J2UH07</accession>